<gene>
    <name evidence="1" type="ORF">HPB49_020823</name>
</gene>
<reference evidence="1" key="1">
    <citation type="submission" date="2020-05" db="EMBL/GenBank/DDBJ databases">
        <title>Large-scale comparative analyses of tick genomes elucidate their genetic diversity and vector capacities.</title>
        <authorList>
            <person name="Jia N."/>
            <person name="Wang J."/>
            <person name="Shi W."/>
            <person name="Du L."/>
            <person name="Sun Y."/>
            <person name="Zhan W."/>
            <person name="Jiang J."/>
            <person name="Wang Q."/>
            <person name="Zhang B."/>
            <person name="Ji P."/>
            <person name="Sakyi L.B."/>
            <person name="Cui X."/>
            <person name="Yuan T."/>
            <person name="Jiang B."/>
            <person name="Yang W."/>
            <person name="Lam T.T.-Y."/>
            <person name="Chang Q."/>
            <person name="Ding S."/>
            <person name="Wang X."/>
            <person name="Zhu J."/>
            <person name="Ruan X."/>
            <person name="Zhao L."/>
            <person name="Wei J."/>
            <person name="Que T."/>
            <person name="Du C."/>
            <person name="Cheng J."/>
            <person name="Dai P."/>
            <person name="Han X."/>
            <person name="Huang E."/>
            <person name="Gao Y."/>
            <person name="Liu J."/>
            <person name="Shao H."/>
            <person name="Ye R."/>
            <person name="Li L."/>
            <person name="Wei W."/>
            <person name="Wang X."/>
            <person name="Wang C."/>
            <person name="Yang T."/>
            <person name="Huo Q."/>
            <person name="Li W."/>
            <person name="Guo W."/>
            <person name="Chen H."/>
            <person name="Zhou L."/>
            <person name="Ni X."/>
            <person name="Tian J."/>
            <person name="Zhou Y."/>
            <person name="Sheng Y."/>
            <person name="Liu T."/>
            <person name="Pan Y."/>
            <person name="Xia L."/>
            <person name="Li J."/>
            <person name="Zhao F."/>
            <person name="Cao W."/>
        </authorList>
    </citation>
    <scope>NUCLEOTIDE SEQUENCE</scope>
    <source>
        <strain evidence="1">Dsil-2018</strain>
    </source>
</reference>
<keyword evidence="2" id="KW-1185">Reference proteome</keyword>
<evidence type="ECO:0000313" key="1">
    <source>
        <dbReference type="EMBL" id="KAH7971270.1"/>
    </source>
</evidence>
<organism evidence="1 2">
    <name type="scientific">Dermacentor silvarum</name>
    <name type="common">Tick</name>
    <dbReference type="NCBI Taxonomy" id="543639"/>
    <lineage>
        <taxon>Eukaryota</taxon>
        <taxon>Metazoa</taxon>
        <taxon>Ecdysozoa</taxon>
        <taxon>Arthropoda</taxon>
        <taxon>Chelicerata</taxon>
        <taxon>Arachnida</taxon>
        <taxon>Acari</taxon>
        <taxon>Parasitiformes</taxon>
        <taxon>Ixodida</taxon>
        <taxon>Ixodoidea</taxon>
        <taxon>Ixodidae</taxon>
        <taxon>Rhipicephalinae</taxon>
        <taxon>Dermacentor</taxon>
    </lineage>
</organism>
<name>A0ACB8DKK6_DERSI</name>
<sequence>MASSALPRATDIAQGEATTQGSRGPAPPGPVGRGRAAMFQSKVSPSPTRSSIKEANDHLQLLHVKVAELERTVQEQAEALIKKDEAMQTRIRDVGDAKDARIAELELQLAAAEERLRKHEELLRERDMQLELLSHRYALVDEVAAYTPVVEKLLAAMRRLPAKTPSRQAPRSRANSRGNLTAASASSVATRKSSTPGTPNHDGVGGNSVLVDGHALSELRIGRSFSINSNFSASEDEADVVGAML</sequence>
<proteinExistence type="predicted"/>
<dbReference type="EMBL" id="CM023480">
    <property type="protein sequence ID" value="KAH7971270.1"/>
    <property type="molecule type" value="Genomic_DNA"/>
</dbReference>
<protein>
    <submittedName>
        <fullName evidence="1">Uncharacterized protein</fullName>
    </submittedName>
</protein>
<comment type="caution">
    <text evidence="1">The sequence shown here is derived from an EMBL/GenBank/DDBJ whole genome shotgun (WGS) entry which is preliminary data.</text>
</comment>
<evidence type="ECO:0000313" key="2">
    <source>
        <dbReference type="Proteomes" id="UP000821865"/>
    </source>
</evidence>
<dbReference type="Proteomes" id="UP000821865">
    <property type="component" value="Chromosome 11"/>
</dbReference>
<accession>A0ACB8DKK6</accession>